<keyword evidence="8 9" id="KW-0927">Auxin signaling pathway</keyword>
<evidence type="ECO:0000313" key="13">
    <source>
        <dbReference type="Proteomes" id="UP001327560"/>
    </source>
</evidence>
<dbReference type="InterPro" id="IPR010525">
    <property type="entry name" value="ARF_dom"/>
</dbReference>
<protein>
    <recommendedName>
        <fullName evidence="9">Auxin response factor</fullName>
    </recommendedName>
</protein>
<evidence type="ECO:0000256" key="8">
    <source>
        <dbReference type="ARBA" id="ARBA00023294"/>
    </source>
</evidence>
<evidence type="ECO:0000256" key="10">
    <source>
        <dbReference type="SAM" id="MobiDB-lite"/>
    </source>
</evidence>
<keyword evidence="7 9" id="KW-0539">Nucleus</keyword>
<dbReference type="InterPro" id="IPR044835">
    <property type="entry name" value="ARF_plant"/>
</dbReference>
<comment type="subcellular location">
    <subcellularLocation>
        <location evidence="2 9">Nucleus</location>
    </subcellularLocation>
</comment>
<dbReference type="SMART" id="SM01019">
    <property type="entry name" value="B3"/>
    <property type="match status" value="1"/>
</dbReference>
<accession>A0AAQ3QPT8</accession>
<dbReference type="FunFam" id="2.30.30.1040:FF:000001">
    <property type="entry name" value="Auxin response factor"/>
    <property type="match status" value="1"/>
</dbReference>
<dbReference type="InterPro" id="IPR003340">
    <property type="entry name" value="B3_DNA-bd"/>
</dbReference>
<evidence type="ECO:0000256" key="6">
    <source>
        <dbReference type="ARBA" id="ARBA00023163"/>
    </source>
</evidence>
<comment type="function">
    <text evidence="1 9">Auxin response factors (ARFs) are transcriptional factors that bind specifically to the DNA sequence 5'-TGTCTC-3' found in the auxin-responsive promoter elements (AuxREs).</text>
</comment>
<dbReference type="GO" id="GO:0003677">
    <property type="term" value="F:DNA binding"/>
    <property type="evidence" value="ECO:0007669"/>
    <property type="project" value="UniProtKB-KW"/>
</dbReference>
<dbReference type="PANTHER" id="PTHR31384">
    <property type="entry name" value="AUXIN RESPONSE FACTOR 4-RELATED"/>
    <property type="match status" value="1"/>
</dbReference>
<keyword evidence="13" id="KW-1185">Reference proteome</keyword>
<evidence type="ECO:0000256" key="9">
    <source>
        <dbReference type="RuleBase" id="RU004561"/>
    </source>
</evidence>
<dbReference type="AlphaFoldDB" id="A0AAQ3QPT8"/>
<keyword evidence="6 9" id="KW-0804">Transcription</keyword>
<comment type="subunit">
    <text evidence="9">Homodimers and heterodimers.</text>
</comment>
<dbReference type="Gene3D" id="2.30.30.1040">
    <property type="match status" value="1"/>
</dbReference>
<evidence type="ECO:0000256" key="3">
    <source>
        <dbReference type="ARBA" id="ARBA00007853"/>
    </source>
</evidence>
<proteinExistence type="inferred from homology"/>
<name>A0AAQ3QPT8_9LILI</name>
<dbReference type="Pfam" id="PF02362">
    <property type="entry name" value="B3"/>
    <property type="match status" value="1"/>
</dbReference>
<comment type="similarity">
    <text evidence="3 9">Belongs to the ARF family.</text>
</comment>
<feature type="compositionally biased region" description="Acidic residues" evidence="10">
    <location>
        <begin position="7"/>
        <end position="16"/>
    </location>
</feature>
<dbReference type="SUPFAM" id="SSF101936">
    <property type="entry name" value="DNA-binding pseudobarrel domain"/>
    <property type="match status" value="1"/>
</dbReference>
<dbReference type="GO" id="GO:0009734">
    <property type="term" value="P:auxin-activated signaling pathway"/>
    <property type="evidence" value="ECO:0007669"/>
    <property type="project" value="UniProtKB-KW"/>
</dbReference>
<evidence type="ECO:0000256" key="1">
    <source>
        <dbReference type="ARBA" id="ARBA00003182"/>
    </source>
</evidence>
<keyword evidence="4 9" id="KW-0805">Transcription regulation</keyword>
<dbReference type="PROSITE" id="PS50863">
    <property type="entry name" value="B3"/>
    <property type="match status" value="1"/>
</dbReference>
<evidence type="ECO:0000256" key="2">
    <source>
        <dbReference type="ARBA" id="ARBA00004123"/>
    </source>
</evidence>
<evidence type="ECO:0000256" key="7">
    <source>
        <dbReference type="ARBA" id="ARBA00023242"/>
    </source>
</evidence>
<reference evidence="12 13" key="1">
    <citation type="submission" date="2023-10" db="EMBL/GenBank/DDBJ databases">
        <title>Chromosome-scale genome assembly provides insights into flower coloration mechanisms of Canna indica.</title>
        <authorList>
            <person name="Li C."/>
        </authorList>
    </citation>
    <scope>NUCLEOTIDE SEQUENCE [LARGE SCALE GENOMIC DNA]</scope>
    <source>
        <tissue evidence="12">Flower</tissue>
    </source>
</reference>
<dbReference type="CDD" id="cd10017">
    <property type="entry name" value="B3_DNA"/>
    <property type="match status" value="1"/>
</dbReference>
<dbReference type="GO" id="GO:0005634">
    <property type="term" value="C:nucleus"/>
    <property type="evidence" value="ECO:0007669"/>
    <property type="project" value="UniProtKB-SubCell"/>
</dbReference>
<feature type="domain" description="TF-B3" evidence="11">
    <location>
        <begin position="153"/>
        <end position="255"/>
    </location>
</feature>
<evidence type="ECO:0000313" key="12">
    <source>
        <dbReference type="EMBL" id="WOL17041.1"/>
    </source>
</evidence>
<evidence type="ECO:0000256" key="4">
    <source>
        <dbReference type="ARBA" id="ARBA00023015"/>
    </source>
</evidence>
<dbReference type="Gene3D" id="2.40.330.10">
    <property type="entry name" value="DNA-binding pseudobarrel domain"/>
    <property type="match status" value="1"/>
</dbReference>
<sequence>MGIDLNTIDEEEEEEPERPAHHGAPPPAATTEGAFQATSICLELWHACAGPRIWLPKKGSLVVYLPQGHIEQLEDGGGRGGFCCRDLPPHVFCRVVDVKLHADAATDDVYAQLSLIAVNEDFEGKLKKGEVEGNKEEEEDVDCLMRSSKPHMFCKTLTASDTSTHGGFSVPRRAAEDCFPPLDYKLQRPSQELTAKDLHGTEWRFRHIYRGQPRRHLLTTGWSAFVNRKKLLSGDAVLFVRGNDGELRLGIRRATQFKSTSPLSARLSENSNLATLSTVANAVPARKVFHVCYSPRASSSDFIVPYWKFAKSFNSTISVGMRFRMIYESDDATERRSTGLITGTSEVDPVRWPGSKWRCLLVNWDDDGGSNGQNRISPWEIEPTGSILSSGSLITTSCKRAKISFPSVNMDYPIPNGNGCLDLRESASFQKVLQGQEFTRFRTPNSTGMTAPHVSEIGIRQYSEDEGCSAAAGSRVLNESVPGDRVPIPHGKSDFSFDCTGFSESARFQVLQGQEVFSKFPPLIGVPSDAHAWNGACGMFDCVHISRDKSRLPVASLGYVTLVQQSMPSVQVSLPSSALMFQEANPKNSLAQSAPSMKDQASGENSCFFAKSNGSDSLHRDSNFSFWPPAMGFHLTNQQQKIVHAPVSDSKLGLENEQNISRNSCRLFGFSLTENIPLAKLATKSLPASATSTLNKVDTAFPNSMPQIPDKPVGCSCTGLSTRYALCAAPF</sequence>
<dbReference type="FunFam" id="2.40.330.10:FF:000001">
    <property type="entry name" value="Auxin response factor"/>
    <property type="match status" value="1"/>
</dbReference>
<keyword evidence="5 9" id="KW-0238">DNA-binding</keyword>
<gene>
    <name evidence="12" type="ORF">Cni_G25830</name>
</gene>
<evidence type="ECO:0000259" key="11">
    <source>
        <dbReference type="PROSITE" id="PS50863"/>
    </source>
</evidence>
<dbReference type="EMBL" id="CP136897">
    <property type="protein sequence ID" value="WOL17041.1"/>
    <property type="molecule type" value="Genomic_DNA"/>
</dbReference>
<dbReference type="Pfam" id="PF06507">
    <property type="entry name" value="ARF_AD"/>
    <property type="match status" value="1"/>
</dbReference>
<evidence type="ECO:0000256" key="5">
    <source>
        <dbReference type="ARBA" id="ARBA00023125"/>
    </source>
</evidence>
<organism evidence="12 13">
    <name type="scientific">Canna indica</name>
    <name type="common">Indian-shot</name>
    <dbReference type="NCBI Taxonomy" id="4628"/>
    <lineage>
        <taxon>Eukaryota</taxon>
        <taxon>Viridiplantae</taxon>
        <taxon>Streptophyta</taxon>
        <taxon>Embryophyta</taxon>
        <taxon>Tracheophyta</taxon>
        <taxon>Spermatophyta</taxon>
        <taxon>Magnoliopsida</taxon>
        <taxon>Liliopsida</taxon>
        <taxon>Zingiberales</taxon>
        <taxon>Cannaceae</taxon>
        <taxon>Canna</taxon>
    </lineage>
</organism>
<dbReference type="PANTHER" id="PTHR31384:SF5">
    <property type="entry name" value="AUXIN RESPONSE FACTOR 3"/>
    <property type="match status" value="1"/>
</dbReference>
<dbReference type="InterPro" id="IPR015300">
    <property type="entry name" value="DNA-bd_pseudobarrel_sf"/>
</dbReference>
<dbReference type="GO" id="GO:0006355">
    <property type="term" value="P:regulation of DNA-templated transcription"/>
    <property type="evidence" value="ECO:0007669"/>
    <property type="project" value="InterPro"/>
</dbReference>
<feature type="region of interest" description="Disordered" evidence="10">
    <location>
        <begin position="1"/>
        <end position="30"/>
    </location>
</feature>
<dbReference type="Proteomes" id="UP001327560">
    <property type="component" value="Chromosome 8"/>
</dbReference>